<evidence type="ECO:0000256" key="1">
    <source>
        <dbReference type="SAM" id="MobiDB-lite"/>
    </source>
</evidence>
<keyword evidence="3" id="KW-1185">Reference proteome</keyword>
<dbReference type="Proteomes" id="UP001595912">
    <property type="component" value="Unassembled WGS sequence"/>
</dbReference>
<evidence type="ECO:0000313" key="2">
    <source>
        <dbReference type="EMBL" id="MFC4999817.1"/>
    </source>
</evidence>
<dbReference type="EMBL" id="JBHSIU010000019">
    <property type="protein sequence ID" value="MFC4999817.1"/>
    <property type="molecule type" value="Genomic_DNA"/>
</dbReference>
<evidence type="ECO:0000313" key="3">
    <source>
        <dbReference type="Proteomes" id="UP001595912"/>
    </source>
</evidence>
<protein>
    <recommendedName>
        <fullName evidence="4">EAL domain-containing protein</fullName>
    </recommendedName>
</protein>
<proteinExistence type="predicted"/>
<sequence length="96" mass="10008">MDGTGGPGGPDRSTAGIIRGIGDVIDARAVTTVFQPIVRLDSWRRHRPEVVGYEALTRGPAGTPWEAPSSCSTRPARPGASPSSTGSALLQWIVPT</sequence>
<evidence type="ECO:0008006" key="4">
    <source>
        <dbReference type="Google" id="ProtNLM"/>
    </source>
</evidence>
<gene>
    <name evidence="2" type="ORF">ACFPIJ_18485</name>
</gene>
<dbReference type="RefSeq" id="WP_380116370.1">
    <property type="nucleotide sequence ID" value="NZ_JBHSIU010000019.1"/>
</dbReference>
<accession>A0ABV9VTS0</accession>
<name>A0ABV9VTS0_9ACTN</name>
<feature type="region of interest" description="Disordered" evidence="1">
    <location>
        <begin position="59"/>
        <end position="89"/>
    </location>
</feature>
<reference evidence="3" key="1">
    <citation type="journal article" date="2019" name="Int. J. Syst. Evol. Microbiol.">
        <title>The Global Catalogue of Microorganisms (GCM) 10K type strain sequencing project: providing services to taxonomists for standard genome sequencing and annotation.</title>
        <authorList>
            <consortium name="The Broad Institute Genomics Platform"/>
            <consortium name="The Broad Institute Genome Sequencing Center for Infectious Disease"/>
            <person name="Wu L."/>
            <person name="Ma J."/>
        </authorList>
    </citation>
    <scope>NUCLEOTIDE SEQUENCE [LARGE SCALE GENOMIC DNA]</scope>
    <source>
        <strain evidence="3">CGMCC 4.7152</strain>
    </source>
</reference>
<organism evidence="2 3">
    <name type="scientific">Dactylosporangium cerinum</name>
    <dbReference type="NCBI Taxonomy" id="1434730"/>
    <lineage>
        <taxon>Bacteria</taxon>
        <taxon>Bacillati</taxon>
        <taxon>Actinomycetota</taxon>
        <taxon>Actinomycetes</taxon>
        <taxon>Micromonosporales</taxon>
        <taxon>Micromonosporaceae</taxon>
        <taxon>Dactylosporangium</taxon>
    </lineage>
</organism>
<comment type="caution">
    <text evidence="2">The sequence shown here is derived from an EMBL/GenBank/DDBJ whole genome shotgun (WGS) entry which is preliminary data.</text>
</comment>